<evidence type="ECO:0000256" key="5">
    <source>
        <dbReference type="ARBA" id="ARBA00023136"/>
    </source>
</evidence>
<evidence type="ECO:0000256" key="7">
    <source>
        <dbReference type="SAM" id="MobiDB-lite"/>
    </source>
</evidence>
<feature type="transmembrane region" description="Helical" evidence="8">
    <location>
        <begin position="146"/>
        <end position="165"/>
    </location>
</feature>
<dbReference type="STRING" id="984486.A0A1E3QZM1"/>
<feature type="transmembrane region" description="Helical" evidence="8">
    <location>
        <begin position="234"/>
        <end position="254"/>
    </location>
</feature>
<dbReference type="FunFam" id="1.20.1720.10:FF:000009">
    <property type="entry name" value="MFS multidrug transporter"/>
    <property type="match status" value="1"/>
</dbReference>
<feature type="transmembrane region" description="Helical" evidence="8">
    <location>
        <begin position="114"/>
        <end position="134"/>
    </location>
</feature>
<feature type="transmembrane region" description="Helical" evidence="8">
    <location>
        <begin position="580"/>
        <end position="602"/>
    </location>
</feature>
<evidence type="ECO:0000256" key="1">
    <source>
        <dbReference type="ARBA" id="ARBA00004141"/>
    </source>
</evidence>
<keyword evidence="4 8" id="KW-1133">Transmembrane helix</keyword>
<dbReference type="RefSeq" id="XP_018988416.1">
    <property type="nucleotide sequence ID" value="XM_019127728.1"/>
</dbReference>
<dbReference type="GO" id="GO:0015565">
    <property type="term" value="F:threonine efflux transmembrane transporter activity"/>
    <property type="evidence" value="ECO:0007669"/>
    <property type="project" value="EnsemblFungi"/>
</dbReference>
<sequence>MTFLDPETVPDTSSEHKSPELMLAPDTAPDAAPLAKTTTTTSISPTIVPMDKRRGLLLSLTLVPEYDDPRNYSPKVKYFIVFVIGICAVIGPLGSSIVLPAIDDMCQDLNTTVSVVNVSVGMYLLSMGIMPLWWSSFSERHGRRSIYMISFFFFFAFSFGTALAPSIGALIVFRVLVGGCSASVQSVGAGTISDLYLVEERGFALGLYYLGPLMGPLLAPIIGGALSIKWGWRASQWLLVIWAGVCLLLVTFALPETLRRQDNMANIKALIAQQKAASHHDDIESSPGLKHVSDTEGSLHSSNSEVGSLDSSDDESHLVLGPSAKAAINDPQKLQRVLSVISSSRNSIHLVDGLDTDAYQTTDSILPPLSRVGTRKERVEEFQRLQLAKLESAIFEADKNLECEQETWQQKWKHYGYIYVVLPTKSLNLLRYPPLIMAIAYSAPCFAILYFVNMTLSYEYARAPYNFSSVICGLVYIPNSVTYLIASIWGGRWTDYLLAKKKARDGYISPESRLSWNVVVAACAFPVSLMIIGWTFNFHTHWVTPLIGTALFGFASMIIIGVTVTYIVDQLPGKGATGVAVNNFVRMIMAAICTFITEPLIVALGTGVLFSILSGIIIVLAMNVFILKKRGEAWREKYDLQKLYDLMQ</sequence>
<dbReference type="GO" id="GO:0005886">
    <property type="term" value="C:plasma membrane"/>
    <property type="evidence" value="ECO:0007669"/>
    <property type="project" value="EnsemblFungi"/>
</dbReference>
<evidence type="ECO:0000313" key="10">
    <source>
        <dbReference type="EMBL" id="ODQ83088.1"/>
    </source>
</evidence>
<feature type="transmembrane region" description="Helical" evidence="8">
    <location>
        <begin position="542"/>
        <end position="568"/>
    </location>
</feature>
<dbReference type="Pfam" id="PF07690">
    <property type="entry name" value="MFS_1"/>
    <property type="match status" value="1"/>
</dbReference>
<feature type="transmembrane region" description="Helical" evidence="8">
    <location>
        <begin position="435"/>
        <end position="453"/>
    </location>
</feature>
<evidence type="ECO:0000256" key="3">
    <source>
        <dbReference type="ARBA" id="ARBA00022692"/>
    </source>
</evidence>
<comment type="subcellular location">
    <subcellularLocation>
        <location evidence="1">Membrane</location>
        <topology evidence="1">Multi-pass membrane protein</topology>
    </subcellularLocation>
</comment>
<feature type="compositionally biased region" description="Low complexity" evidence="7">
    <location>
        <begin position="23"/>
        <end position="36"/>
    </location>
</feature>
<name>A0A1E3QZM1_9ASCO</name>
<dbReference type="Proteomes" id="UP000094336">
    <property type="component" value="Unassembled WGS sequence"/>
</dbReference>
<feature type="transmembrane region" description="Helical" evidence="8">
    <location>
        <begin position="78"/>
        <end position="102"/>
    </location>
</feature>
<dbReference type="EMBL" id="KV454426">
    <property type="protein sequence ID" value="ODQ83088.1"/>
    <property type="molecule type" value="Genomic_DNA"/>
</dbReference>
<dbReference type="GO" id="GO:0030476">
    <property type="term" value="P:ascospore wall assembly"/>
    <property type="evidence" value="ECO:0007669"/>
    <property type="project" value="EnsemblFungi"/>
</dbReference>
<feature type="region of interest" description="Disordered" evidence="7">
    <location>
        <begin position="1"/>
        <end position="36"/>
    </location>
</feature>
<dbReference type="InterPro" id="IPR011701">
    <property type="entry name" value="MFS"/>
</dbReference>
<evidence type="ECO:0000256" key="6">
    <source>
        <dbReference type="ARBA" id="ARBA00038347"/>
    </source>
</evidence>
<keyword evidence="5 8" id="KW-0472">Membrane</keyword>
<comment type="similarity">
    <text evidence="6">Belongs to the major facilitator superfamily. CAR1 family.</text>
</comment>
<keyword evidence="3 8" id="KW-0812">Transmembrane</keyword>
<dbReference type="InterPro" id="IPR036259">
    <property type="entry name" value="MFS_trans_sf"/>
</dbReference>
<keyword evidence="2" id="KW-0813">Transport</keyword>
<dbReference type="SUPFAM" id="SSF103473">
    <property type="entry name" value="MFS general substrate transporter"/>
    <property type="match status" value="1"/>
</dbReference>
<dbReference type="PANTHER" id="PTHR23502">
    <property type="entry name" value="MAJOR FACILITATOR SUPERFAMILY"/>
    <property type="match status" value="1"/>
</dbReference>
<dbReference type="Gene3D" id="1.20.1720.10">
    <property type="entry name" value="Multidrug resistance protein D"/>
    <property type="match status" value="1"/>
</dbReference>
<dbReference type="GO" id="GO:0010509">
    <property type="term" value="P:intracellular polyamine homeostasis"/>
    <property type="evidence" value="ECO:0007669"/>
    <property type="project" value="EnsemblFungi"/>
</dbReference>
<gene>
    <name evidence="10" type="ORF">BABINDRAFT_159548</name>
</gene>
<keyword evidence="11" id="KW-1185">Reference proteome</keyword>
<feature type="transmembrane region" description="Helical" evidence="8">
    <location>
        <begin position="205"/>
        <end position="228"/>
    </location>
</feature>
<proteinExistence type="inferred from homology"/>
<dbReference type="InterPro" id="IPR020846">
    <property type="entry name" value="MFS_dom"/>
</dbReference>
<reference evidence="11" key="1">
    <citation type="submission" date="2016-05" db="EMBL/GenBank/DDBJ databases">
        <title>Comparative genomics of biotechnologically important yeasts.</title>
        <authorList>
            <consortium name="DOE Joint Genome Institute"/>
            <person name="Riley R."/>
            <person name="Haridas S."/>
            <person name="Wolfe K.H."/>
            <person name="Lopes M.R."/>
            <person name="Hittinger C.T."/>
            <person name="Goker M."/>
            <person name="Salamov A."/>
            <person name="Wisecaver J."/>
            <person name="Long T.M."/>
            <person name="Aerts A.L."/>
            <person name="Barry K."/>
            <person name="Choi C."/>
            <person name="Clum A."/>
            <person name="Coughlan A.Y."/>
            <person name="Deshpande S."/>
            <person name="Douglass A.P."/>
            <person name="Hanson S.J."/>
            <person name="Klenk H.-P."/>
            <person name="Labutti K."/>
            <person name="Lapidus A."/>
            <person name="Lindquist E."/>
            <person name="Lipzen A."/>
            <person name="Meier-Kolthoff J.P."/>
            <person name="Ohm R.A."/>
            <person name="Otillar R.P."/>
            <person name="Pangilinan J."/>
            <person name="Peng Y."/>
            <person name="Rokas A."/>
            <person name="Rosa C.A."/>
            <person name="Scheuner C."/>
            <person name="Sibirny A.A."/>
            <person name="Slot J.C."/>
            <person name="Stielow J.B."/>
            <person name="Sun H."/>
            <person name="Kurtzman C.P."/>
            <person name="Blackwell M."/>
            <person name="Grigoriev I.V."/>
            <person name="Jeffries T.W."/>
        </authorList>
    </citation>
    <scope>NUCLEOTIDE SEQUENCE [LARGE SCALE GENOMIC DNA]</scope>
    <source>
        <strain evidence="11">NRRL Y-12698</strain>
    </source>
</reference>
<organism evidence="10 11">
    <name type="scientific">Babjeviella inositovora NRRL Y-12698</name>
    <dbReference type="NCBI Taxonomy" id="984486"/>
    <lineage>
        <taxon>Eukaryota</taxon>
        <taxon>Fungi</taxon>
        <taxon>Dikarya</taxon>
        <taxon>Ascomycota</taxon>
        <taxon>Saccharomycotina</taxon>
        <taxon>Pichiomycetes</taxon>
        <taxon>Serinales incertae sedis</taxon>
        <taxon>Babjeviella</taxon>
    </lineage>
</organism>
<dbReference type="PROSITE" id="PS50850">
    <property type="entry name" value="MFS"/>
    <property type="match status" value="1"/>
</dbReference>
<protein>
    <recommendedName>
        <fullName evidence="9">Major facilitator superfamily (MFS) profile domain-containing protein</fullName>
    </recommendedName>
</protein>
<dbReference type="GO" id="GO:0015203">
    <property type="term" value="F:polyamine transmembrane transporter activity"/>
    <property type="evidence" value="ECO:0007669"/>
    <property type="project" value="EnsemblFungi"/>
</dbReference>
<dbReference type="GeneID" id="30145581"/>
<feature type="transmembrane region" description="Helical" evidence="8">
    <location>
        <begin position="608"/>
        <end position="627"/>
    </location>
</feature>
<evidence type="ECO:0000259" key="9">
    <source>
        <dbReference type="PROSITE" id="PS50850"/>
    </source>
</evidence>
<feature type="compositionally biased region" description="Polar residues" evidence="7">
    <location>
        <begin position="295"/>
        <end position="310"/>
    </location>
</feature>
<feature type="region of interest" description="Disordered" evidence="7">
    <location>
        <begin position="280"/>
        <end position="316"/>
    </location>
</feature>
<feature type="transmembrane region" description="Helical" evidence="8">
    <location>
        <begin position="514"/>
        <end position="536"/>
    </location>
</feature>
<evidence type="ECO:0000313" key="11">
    <source>
        <dbReference type="Proteomes" id="UP000094336"/>
    </source>
</evidence>
<dbReference type="GO" id="GO:0032973">
    <property type="term" value="P:amino acid export across plasma membrane"/>
    <property type="evidence" value="ECO:0007669"/>
    <property type="project" value="EnsemblFungi"/>
</dbReference>
<feature type="domain" description="Major facilitator superfamily (MFS) profile" evidence="9">
    <location>
        <begin position="80"/>
        <end position="632"/>
    </location>
</feature>
<dbReference type="OrthoDB" id="3936150at2759"/>
<feature type="transmembrane region" description="Helical" evidence="8">
    <location>
        <begin position="171"/>
        <end position="198"/>
    </location>
</feature>
<evidence type="ECO:0000256" key="4">
    <source>
        <dbReference type="ARBA" id="ARBA00022989"/>
    </source>
</evidence>
<dbReference type="Gene3D" id="1.20.1250.20">
    <property type="entry name" value="MFS general substrate transporter like domains"/>
    <property type="match status" value="1"/>
</dbReference>
<dbReference type="PANTHER" id="PTHR23502:SF5">
    <property type="entry name" value="QUINIDINE RESISTANCE PROTEIN 3"/>
    <property type="match status" value="1"/>
</dbReference>
<evidence type="ECO:0000256" key="2">
    <source>
        <dbReference type="ARBA" id="ARBA00022448"/>
    </source>
</evidence>
<feature type="transmembrane region" description="Helical" evidence="8">
    <location>
        <begin position="465"/>
        <end position="493"/>
    </location>
</feature>
<evidence type="ECO:0000256" key="8">
    <source>
        <dbReference type="SAM" id="Phobius"/>
    </source>
</evidence>
<accession>A0A1E3QZM1</accession>
<dbReference type="AlphaFoldDB" id="A0A1E3QZM1"/>